<organism evidence="2 3">
    <name type="scientific">Austropuccinia psidii MF-1</name>
    <dbReference type="NCBI Taxonomy" id="1389203"/>
    <lineage>
        <taxon>Eukaryota</taxon>
        <taxon>Fungi</taxon>
        <taxon>Dikarya</taxon>
        <taxon>Basidiomycota</taxon>
        <taxon>Pucciniomycotina</taxon>
        <taxon>Pucciniomycetes</taxon>
        <taxon>Pucciniales</taxon>
        <taxon>Sphaerophragmiaceae</taxon>
        <taxon>Austropuccinia</taxon>
    </lineage>
</organism>
<evidence type="ECO:0000313" key="3">
    <source>
        <dbReference type="Proteomes" id="UP000765509"/>
    </source>
</evidence>
<evidence type="ECO:0000313" key="2">
    <source>
        <dbReference type="EMBL" id="MBW0593731.1"/>
    </source>
</evidence>
<keyword evidence="3" id="KW-1185">Reference proteome</keyword>
<dbReference type="AlphaFoldDB" id="A0A9Q3L7L5"/>
<feature type="compositionally biased region" description="Acidic residues" evidence="1">
    <location>
        <begin position="40"/>
        <end position="50"/>
    </location>
</feature>
<dbReference type="Proteomes" id="UP000765509">
    <property type="component" value="Unassembled WGS sequence"/>
</dbReference>
<name>A0A9Q3L7L5_9BASI</name>
<comment type="caution">
    <text evidence="2">The sequence shown here is derived from an EMBL/GenBank/DDBJ whole genome shotgun (WGS) entry which is preliminary data.</text>
</comment>
<sequence>MEGAEPSKRGVMNSRRSRSFSFLLGSYPGISGGPRSRLGEDEDEEGVESLETEVAGFYKAPEAQKRALSDQPLVSQAEPNILNMMEKITQCKVKLTQDVSQGTIAESQHSRLHPGRDLILLMVLKPIN</sequence>
<reference evidence="2" key="1">
    <citation type="submission" date="2021-03" db="EMBL/GenBank/DDBJ databases">
        <title>Draft genome sequence of rust myrtle Austropuccinia psidii MF-1, a brazilian biotype.</title>
        <authorList>
            <person name="Quecine M.C."/>
            <person name="Pachon D.M.R."/>
            <person name="Bonatelli M.L."/>
            <person name="Correr F.H."/>
            <person name="Franceschini L.M."/>
            <person name="Leite T.F."/>
            <person name="Margarido G.R.A."/>
            <person name="Almeida C.A."/>
            <person name="Ferrarezi J.A."/>
            <person name="Labate C.A."/>
        </authorList>
    </citation>
    <scope>NUCLEOTIDE SEQUENCE</scope>
    <source>
        <strain evidence="2">MF-1</strain>
    </source>
</reference>
<feature type="region of interest" description="Disordered" evidence="1">
    <location>
        <begin position="25"/>
        <end position="50"/>
    </location>
</feature>
<evidence type="ECO:0000256" key="1">
    <source>
        <dbReference type="SAM" id="MobiDB-lite"/>
    </source>
</evidence>
<proteinExistence type="predicted"/>
<accession>A0A9Q3L7L5</accession>
<protein>
    <submittedName>
        <fullName evidence="2">Uncharacterized protein</fullName>
    </submittedName>
</protein>
<gene>
    <name evidence="2" type="ORF">O181_133446</name>
</gene>
<dbReference type="EMBL" id="AVOT02156284">
    <property type="protein sequence ID" value="MBW0593731.1"/>
    <property type="molecule type" value="Genomic_DNA"/>
</dbReference>